<comment type="pathway">
    <text evidence="2">Glycolipid biosynthesis; glycosylphosphatidylinositol-anchor biosynthesis.</text>
</comment>
<evidence type="ECO:0000313" key="9">
    <source>
        <dbReference type="Proteomes" id="UP000694846"/>
    </source>
</evidence>
<dbReference type="GO" id="GO:0005789">
    <property type="term" value="C:endoplasmic reticulum membrane"/>
    <property type="evidence" value="ECO:0007669"/>
    <property type="project" value="UniProtKB-SubCell"/>
</dbReference>
<dbReference type="GO" id="GO:0006506">
    <property type="term" value="P:GPI anchor biosynthetic process"/>
    <property type="evidence" value="ECO:0007669"/>
    <property type="project" value="UniProtKB-UniPathway"/>
</dbReference>
<evidence type="ECO:0000256" key="8">
    <source>
        <dbReference type="SAM" id="Phobius"/>
    </source>
</evidence>
<evidence type="ECO:0000256" key="3">
    <source>
        <dbReference type="ARBA" id="ARBA00022502"/>
    </source>
</evidence>
<keyword evidence="6 8" id="KW-1133">Transmembrane helix</keyword>
<evidence type="ECO:0000256" key="2">
    <source>
        <dbReference type="ARBA" id="ARBA00004687"/>
    </source>
</evidence>
<reference evidence="10" key="1">
    <citation type="submission" date="2025-08" db="UniProtKB">
        <authorList>
            <consortium name="RefSeq"/>
        </authorList>
    </citation>
    <scope>IDENTIFICATION</scope>
    <source>
        <tissue evidence="10">Whole body</tissue>
    </source>
</reference>
<evidence type="ECO:0000313" key="10">
    <source>
        <dbReference type="RefSeq" id="XP_025413543.1"/>
    </source>
</evidence>
<keyword evidence="9" id="KW-1185">Reference proteome</keyword>
<feature type="transmembrane region" description="Helical" evidence="8">
    <location>
        <begin position="148"/>
        <end position="175"/>
    </location>
</feature>
<dbReference type="InterPro" id="IPR009580">
    <property type="entry name" value="GPI_biosynthesis_protein_Pig-F"/>
</dbReference>
<comment type="subcellular location">
    <subcellularLocation>
        <location evidence="1">Endoplasmic reticulum membrane</location>
        <topology evidence="1">Multi-pass membrane protein</topology>
    </subcellularLocation>
</comment>
<evidence type="ECO:0000256" key="4">
    <source>
        <dbReference type="ARBA" id="ARBA00022692"/>
    </source>
</evidence>
<feature type="transmembrane region" description="Helical" evidence="8">
    <location>
        <begin position="225"/>
        <end position="245"/>
    </location>
</feature>
<keyword evidence="7 8" id="KW-0472">Membrane</keyword>
<keyword evidence="5" id="KW-0256">Endoplasmic reticulum</keyword>
<sequence length="259" mass="29474">MAKKNVRNVIKKNESSSVLINAPNASEYKTPTAFIQTEANKDPELIPHCLSSFCYLGLFVWLMLDKNYNLLIDRNSLIIIVICYMIEFAKYACHSYLVSRISNQIKPKINPIFWIFQFVASTVLAVGVAYFFSILFGAPVTTKQEQTLMFSLLLTAVIITPTAVQLGSNILPLLLTDCLETEFASTIESYERNNFRVTILGAFIGAVVIPFDWETEWQRWPIPCSVGLIGGHLLINVYEIVCWQFKSLKKTFSFKKIKF</sequence>
<evidence type="ECO:0000256" key="5">
    <source>
        <dbReference type="ARBA" id="ARBA00022824"/>
    </source>
</evidence>
<evidence type="ECO:0000256" key="7">
    <source>
        <dbReference type="ARBA" id="ARBA00023136"/>
    </source>
</evidence>
<proteinExistence type="predicted"/>
<feature type="transmembrane region" description="Helical" evidence="8">
    <location>
        <begin position="45"/>
        <end position="64"/>
    </location>
</feature>
<dbReference type="Pfam" id="PF06699">
    <property type="entry name" value="PIG-F"/>
    <property type="match status" value="1"/>
</dbReference>
<evidence type="ECO:0000256" key="1">
    <source>
        <dbReference type="ARBA" id="ARBA00004477"/>
    </source>
</evidence>
<organism evidence="9 10">
    <name type="scientific">Sipha flava</name>
    <name type="common">yellow sugarcane aphid</name>
    <dbReference type="NCBI Taxonomy" id="143950"/>
    <lineage>
        <taxon>Eukaryota</taxon>
        <taxon>Metazoa</taxon>
        <taxon>Ecdysozoa</taxon>
        <taxon>Arthropoda</taxon>
        <taxon>Hexapoda</taxon>
        <taxon>Insecta</taxon>
        <taxon>Pterygota</taxon>
        <taxon>Neoptera</taxon>
        <taxon>Paraneoptera</taxon>
        <taxon>Hemiptera</taxon>
        <taxon>Sternorrhyncha</taxon>
        <taxon>Aphidomorpha</taxon>
        <taxon>Aphidoidea</taxon>
        <taxon>Aphididae</taxon>
        <taxon>Sipha</taxon>
    </lineage>
</organism>
<dbReference type="AlphaFoldDB" id="A0A8B8FST4"/>
<protein>
    <submittedName>
        <fullName evidence="10">Glycosylphosphatidylinositol anchor biosynthesis protein 11</fullName>
    </submittedName>
</protein>
<dbReference type="UniPathway" id="UPA00196"/>
<dbReference type="GeneID" id="112685772"/>
<feature type="transmembrane region" description="Helical" evidence="8">
    <location>
        <begin position="195"/>
        <end position="213"/>
    </location>
</feature>
<dbReference type="CTD" id="40139"/>
<gene>
    <name evidence="10" type="primary">LOC112685772</name>
</gene>
<feature type="transmembrane region" description="Helical" evidence="8">
    <location>
        <begin position="76"/>
        <end position="93"/>
    </location>
</feature>
<name>A0A8B8FST4_9HEMI</name>
<evidence type="ECO:0000256" key="6">
    <source>
        <dbReference type="ARBA" id="ARBA00022989"/>
    </source>
</evidence>
<accession>A0A8B8FST4</accession>
<keyword evidence="3" id="KW-0337">GPI-anchor biosynthesis</keyword>
<keyword evidence="4 8" id="KW-0812">Transmembrane</keyword>
<dbReference type="Proteomes" id="UP000694846">
    <property type="component" value="Unplaced"/>
</dbReference>
<dbReference type="OrthoDB" id="17366at2759"/>
<feature type="transmembrane region" description="Helical" evidence="8">
    <location>
        <begin position="113"/>
        <end position="136"/>
    </location>
</feature>
<dbReference type="RefSeq" id="XP_025413543.1">
    <property type="nucleotide sequence ID" value="XM_025557758.1"/>
</dbReference>